<feature type="transmembrane region" description="Helical" evidence="8">
    <location>
        <begin position="89"/>
        <end position="107"/>
    </location>
</feature>
<accession>A0A1G1VL77</accession>
<dbReference type="GO" id="GO:0005886">
    <property type="term" value="C:plasma membrane"/>
    <property type="evidence" value="ECO:0007669"/>
    <property type="project" value="UniProtKB-SubCell"/>
</dbReference>
<feature type="transmembrane region" description="Helical" evidence="8">
    <location>
        <begin position="219"/>
        <end position="237"/>
    </location>
</feature>
<evidence type="ECO:0008006" key="11">
    <source>
        <dbReference type="Google" id="ProtNLM"/>
    </source>
</evidence>
<dbReference type="EMBL" id="MHCI01000019">
    <property type="protein sequence ID" value="OGY16150.1"/>
    <property type="molecule type" value="Genomic_DNA"/>
</dbReference>
<evidence type="ECO:0000256" key="2">
    <source>
        <dbReference type="ARBA" id="ARBA00022475"/>
    </source>
</evidence>
<keyword evidence="6 8" id="KW-1133">Transmembrane helix</keyword>
<evidence type="ECO:0000256" key="7">
    <source>
        <dbReference type="ARBA" id="ARBA00023136"/>
    </source>
</evidence>
<dbReference type="GO" id="GO:0016763">
    <property type="term" value="F:pentosyltransferase activity"/>
    <property type="evidence" value="ECO:0007669"/>
    <property type="project" value="TreeGrafter"/>
</dbReference>
<dbReference type="InterPro" id="IPR050297">
    <property type="entry name" value="LipidA_mod_glycosyltrf_83"/>
</dbReference>
<feature type="transmembrane region" description="Helical" evidence="8">
    <location>
        <begin position="340"/>
        <end position="357"/>
    </location>
</feature>
<proteinExistence type="predicted"/>
<sequence length="484" mass="56378">MIILHKLYHRYRAYCLPLILLVGFLLRVIHLNYNSPFVDEAQYVVLGQKILAGRSEEEAPFSWVGGIPYFYPPLSALFSLAGGVLGARFLNVLIGSSMIYLMYRFVQYLELSVRKYKEIIALLAAALIAILGIPIYLSRLATYDMLSFGLFFLGFVSLQRTIFLRQPKPWQRENYFFLAAVLFFGSFLAKYFTLIMLPYLALWFLLSLKEKNRQYRKRFITYFLIPLEFFFAVYIIYHFQDLLLFLQNQVSEPVSAYPEILAQFREYVLPTFIFSTAGMLWLVFIRREPKWIVFWGGALSIPIIHVLFQNSASFHQQVFLIYLFTVPLAAYMFFQTMKTYRVYGVLGVVLIYLWIGWNSRQTVVALERSWTNTDRVMRQLASMVEQTDTILSSEDDITVLMVPQIPYAQITGLFFFEYNDLSGEEAYVRALEDGYFSFVLLNNSAHGELTDKLEAALGISYRLVFEEDPFTIYQLEVPSEVSEE</sequence>
<protein>
    <recommendedName>
        <fullName evidence="11">Glycosyltransferase RgtA/B/C/D-like domain-containing protein</fullName>
    </recommendedName>
</protein>
<evidence type="ECO:0000256" key="6">
    <source>
        <dbReference type="ARBA" id="ARBA00022989"/>
    </source>
</evidence>
<organism evidence="9 10">
    <name type="scientific">Candidatus Chisholmbacteria bacterium RIFCSPHIGHO2_01_FULL_49_18</name>
    <dbReference type="NCBI Taxonomy" id="1797590"/>
    <lineage>
        <taxon>Bacteria</taxon>
        <taxon>Candidatus Chisholmiibacteriota</taxon>
    </lineage>
</organism>
<feature type="transmembrane region" description="Helical" evidence="8">
    <location>
        <begin position="291"/>
        <end position="308"/>
    </location>
</feature>
<name>A0A1G1VL77_9BACT</name>
<reference evidence="9 10" key="1">
    <citation type="journal article" date="2016" name="Nat. Commun.">
        <title>Thousands of microbial genomes shed light on interconnected biogeochemical processes in an aquifer system.</title>
        <authorList>
            <person name="Anantharaman K."/>
            <person name="Brown C.T."/>
            <person name="Hug L.A."/>
            <person name="Sharon I."/>
            <person name="Castelle C.J."/>
            <person name="Probst A.J."/>
            <person name="Thomas B.C."/>
            <person name="Singh A."/>
            <person name="Wilkins M.J."/>
            <person name="Karaoz U."/>
            <person name="Brodie E.L."/>
            <person name="Williams K.H."/>
            <person name="Hubbard S.S."/>
            <person name="Banfield J.F."/>
        </authorList>
    </citation>
    <scope>NUCLEOTIDE SEQUENCE [LARGE SCALE GENOMIC DNA]</scope>
</reference>
<keyword evidence="5 8" id="KW-0812">Transmembrane</keyword>
<feature type="transmembrane region" description="Helical" evidence="8">
    <location>
        <begin position="314"/>
        <end position="333"/>
    </location>
</feature>
<comment type="subcellular location">
    <subcellularLocation>
        <location evidence="1">Cell membrane</location>
        <topology evidence="1">Multi-pass membrane protein</topology>
    </subcellularLocation>
</comment>
<feature type="transmembrane region" description="Helical" evidence="8">
    <location>
        <begin position="119"/>
        <end position="138"/>
    </location>
</feature>
<gene>
    <name evidence="9" type="ORF">A2785_01005</name>
</gene>
<dbReference type="PANTHER" id="PTHR33908:SF11">
    <property type="entry name" value="MEMBRANE PROTEIN"/>
    <property type="match status" value="1"/>
</dbReference>
<evidence type="ECO:0000256" key="1">
    <source>
        <dbReference type="ARBA" id="ARBA00004651"/>
    </source>
</evidence>
<dbReference type="Proteomes" id="UP000179069">
    <property type="component" value="Unassembled WGS sequence"/>
</dbReference>
<evidence type="ECO:0000256" key="8">
    <source>
        <dbReference type="SAM" id="Phobius"/>
    </source>
</evidence>
<keyword evidence="2" id="KW-1003">Cell membrane</keyword>
<dbReference type="GO" id="GO:0009103">
    <property type="term" value="P:lipopolysaccharide biosynthetic process"/>
    <property type="evidence" value="ECO:0007669"/>
    <property type="project" value="UniProtKB-ARBA"/>
</dbReference>
<dbReference type="AlphaFoldDB" id="A0A1G1VL77"/>
<evidence type="ECO:0000313" key="9">
    <source>
        <dbReference type="EMBL" id="OGY16150.1"/>
    </source>
</evidence>
<comment type="caution">
    <text evidence="9">The sequence shown here is derived from an EMBL/GenBank/DDBJ whole genome shotgun (WGS) entry which is preliminary data.</text>
</comment>
<feature type="transmembrane region" description="Helical" evidence="8">
    <location>
        <begin position="267"/>
        <end position="284"/>
    </location>
</feature>
<dbReference type="PANTHER" id="PTHR33908">
    <property type="entry name" value="MANNOSYLTRANSFERASE YKCB-RELATED"/>
    <property type="match status" value="1"/>
</dbReference>
<evidence type="ECO:0000256" key="4">
    <source>
        <dbReference type="ARBA" id="ARBA00022679"/>
    </source>
</evidence>
<keyword evidence="4" id="KW-0808">Transferase</keyword>
<evidence type="ECO:0000256" key="3">
    <source>
        <dbReference type="ARBA" id="ARBA00022676"/>
    </source>
</evidence>
<feature type="transmembrane region" description="Helical" evidence="8">
    <location>
        <begin position="12"/>
        <end position="30"/>
    </location>
</feature>
<evidence type="ECO:0000313" key="10">
    <source>
        <dbReference type="Proteomes" id="UP000179069"/>
    </source>
</evidence>
<keyword evidence="7 8" id="KW-0472">Membrane</keyword>
<feature type="transmembrane region" description="Helical" evidence="8">
    <location>
        <begin position="175"/>
        <end position="207"/>
    </location>
</feature>
<keyword evidence="3" id="KW-0328">Glycosyltransferase</keyword>
<evidence type="ECO:0000256" key="5">
    <source>
        <dbReference type="ARBA" id="ARBA00022692"/>
    </source>
</evidence>